<accession>A0A0A2JXU9</accession>
<dbReference type="PANTHER" id="PTHR45527:SF16">
    <property type="entry name" value="NONRIBOSOMAL PEPTIDE SYNTHASE ATNA-RELATED"/>
    <property type="match status" value="1"/>
</dbReference>
<feature type="domain" description="Carrier" evidence="6">
    <location>
        <begin position="57"/>
        <end position="98"/>
    </location>
</feature>
<evidence type="ECO:0000313" key="8">
    <source>
        <dbReference type="EMBL" id="KGO60239.1"/>
    </source>
</evidence>
<dbReference type="InterPro" id="IPR042099">
    <property type="entry name" value="ANL_N_sf"/>
</dbReference>
<dbReference type="Pfam" id="PF00550">
    <property type="entry name" value="PP-binding"/>
    <property type="match status" value="1"/>
</dbReference>
<keyword evidence="2" id="KW-0597">Phosphoprotein</keyword>
<dbReference type="InterPro" id="IPR045851">
    <property type="entry name" value="AMP-bd_C_sf"/>
</dbReference>
<evidence type="ECO:0000256" key="2">
    <source>
        <dbReference type="ARBA" id="ARBA00022553"/>
    </source>
</evidence>
<dbReference type="EMBL" id="JQFZ01000076">
    <property type="protein sequence ID" value="KGO60239.1"/>
    <property type="molecule type" value="Genomic_DNA"/>
</dbReference>
<dbReference type="GeneID" id="27676111"/>
<dbReference type="Pfam" id="PF00501">
    <property type="entry name" value="AMP-binding"/>
    <property type="match status" value="1"/>
</dbReference>
<dbReference type="SUPFAM" id="SSF56801">
    <property type="entry name" value="Acetyl-CoA synthetase-like"/>
    <property type="match status" value="1"/>
</dbReference>
<dbReference type="PROSITE" id="PS00455">
    <property type="entry name" value="AMP_BINDING"/>
    <property type="match status" value="1"/>
</dbReference>
<organism evidence="8 9">
    <name type="scientific">Penicillium expansum</name>
    <name type="common">Blue mold rot fungus</name>
    <dbReference type="NCBI Taxonomy" id="27334"/>
    <lineage>
        <taxon>Eukaryota</taxon>
        <taxon>Fungi</taxon>
        <taxon>Dikarya</taxon>
        <taxon>Ascomycota</taxon>
        <taxon>Pezizomycotina</taxon>
        <taxon>Eurotiomycetes</taxon>
        <taxon>Eurotiomycetidae</taxon>
        <taxon>Eurotiales</taxon>
        <taxon>Aspergillaceae</taxon>
        <taxon>Penicillium</taxon>
    </lineage>
</organism>
<dbReference type="CDD" id="cd05918">
    <property type="entry name" value="A_NRPS_SidN3_like"/>
    <property type="match status" value="1"/>
</dbReference>
<dbReference type="InterPro" id="IPR000873">
    <property type="entry name" value="AMP-dep_synth/lig_dom"/>
</dbReference>
<dbReference type="InterPro" id="IPR036736">
    <property type="entry name" value="ACP-like_sf"/>
</dbReference>
<comment type="caution">
    <text evidence="8">The sequence shown here is derived from an EMBL/GenBank/DDBJ whole genome shotgun (WGS) entry which is preliminary data.</text>
</comment>
<dbReference type="HOGENOM" id="CLU_000022_2_12_1"/>
<evidence type="ECO:0000259" key="7">
    <source>
        <dbReference type="Pfam" id="PF00668"/>
    </source>
</evidence>
<dbReference type="Gene3D" id="1.10.1200.10">
    <property type="entry name" value="ACP-like"/>
    <property type="match status" value="1"/>
</dbReference>
<gene>
    <name evidence="8" type="ORF">PEX2_034170</name>
</gene>
<comment type="similarity">
    <text evidence="4">Belongs to the NRP synthetase family.</text>
</comment>
<dbReference type="PROSITE" id="PS00012">
    <property type="entry name" value="PHOSPHOPANTETHEINE"/>
    <property type="match status" value="1"/>
</dbReference>
<evidence type="ECO:0000259" key="6">
    <source>
        <dbReference type="Pfam" id="PF00550"/>
    </source>
</evidence>
<dbReference type="GO" id="GO:0044550">
    <property type="term" value="P:secondary metabolite biosynthetic process"/>
    <property type="evidence" value="ECO:0007669"/>
    <property type="project" value="TreeGrafter"/>
</dbReference>
<dbReference type="Gene3D" id="3.30.559.10">
    <property type="entry name" value="Chloramphenicol acetyltransferase-like domain"/>
    <property type="match status" value="1"/>
</dbReference>
<evidence type="ECO:0000256" key="1">
    <source>
        <dbReference type="ARBA" id="ARBA00022450"/>
    </source>
</evidence>
<reference evidence="8 9" key="1">
    <citation type="journal article" date="2015" name="Mol. Plant Microbe Interact.">
        <title>Genome, transcriptome, and functional analyses of Penicillium expansum provide new insights into secondary metabolism and pathogenicity.</title>
        <authorList>
            <person name="Ballester A.R."/>
            <person name="Marcet-Houben M."/>
            <person name="Levin E."/>
            <person name="Sela N."/>
            <person name="Selma-Lazaro C."/>
            <person name="Carmona L."/>
            <person name="Wisniewski M."/>
            <person name="Droby S."/>
            <person name="Gonzalez-Candelas L."/>
            <person name="Gabaldon T."/>
        </authorList>
    </citation>
    <scope>NUCLEOTIDE SEQUENCE [LARGE SCALE GENOMIC DNA]</scope>
    <source>
        <strain evidence="8 9">MD-8</strain>
    </source>
</reference>
<dbReference type="Gene3D" id="3.30.300.30">
    <property type="match status" value="1"/>
</dbReference>
<protein>
    <submittedName>
        <fullName evidence="8">AMP-dependent synthetase/ligase</fullName>
    </submittedName>
</protein>
<feature type="domain" description="Condensation" evidence="7">
    <location>
        <begin position="151"/>
        <end position="554"/>
    </location>
</feature>
<dbReference type="InterPro" id="IPR001242">
    <property type="entry name" value="Condensation_dom"/>
</dbReference>
<dbReference type="AlphaFoldDB" id="A0A0A2JXU9"/>
<dbReference type="CDD" id="cd19545">
    <property type="entry name" value="FUM14_C_NRPS-like"/>
    <property type="match status" value="1"/>
</dbReference>
<dbReference type="SUPFAM" id="SSF52777">
    <property type="entry name" value="CoA-dependent acyltransferases"/>
    <property type="match status" value="2"/>
</dbReference>
<proteinExistence type="inferred from homology"/>
<dbReference type="VEuPathDB" id="FungiDB:PEXP_090900"/>
<dbReference type="Gene3D" id="2.30.38.10">
    <property type="entry name" value="Luciferase, Domain 3"/>
    <property type="match status" value="1"/>
</dbReference>
<dbReference type="Gene3D" id="3.40.50.980">
    <property type="match status" value="1"/>
</dbReference>
<dbReference type="InterPro" id="IPR009081">
    <property type="entry name" value="PP-bd_ACP"/>
</dbReference>
<dbReference type="Pfam" id="PF00668">
    <property type="entry name" value="Condensation"/>
    <property type="match status" value="1"/>
</dbReference>
<dbReference type="InterPro" id="IPR023213">
    <property type="entry name" value="CAT-like_dom_sf"/>
</dbReference>
<dbReference type="InterPro" id="IPR020845">
    <property type="entry name" value="AMP-binding_CS"/>
</dbReference>
<name>A0A0A2JXU9_PENEN</name>
<dbReference type="RefSeq" id="XP_016601305.1">
    <property type="nucleotide sequence ID" value="XM_016740692.1"/>
</dbReference>
<evidence type="ECO:0000313" key="9">
    <source>
        <dbReference type="Proteomes" id="UP000030143"/>
    </source>
</evidence>
<dbReference type="Gene3D" id="3.30.559.30">
    <property type="entry name" value="Nonribosomal peptide synthetase, condensation domain"/>
    <property type="match status" value="1"/>
</dbReference>
<keyword evidence="1" id="KW-0596">Phosphopantetheine</keyword>
<dbReference type="PANTHER" id="PTHR45527">
    <property type="entry name" value="NONRIBOSOMAL PEPTIDE SYNTHETASE"/>
    <property type="match status" value="1"/>
</dbReference>
<evidence type="ECO:0000256" key="3">
    <source>
        <dbReference type="ARBA" id="ARBA00022598"/>
    </source>
</evidence>
<dbReference type="InterPro" id="IPR006162">
    <property type="entry name" value="Ppantetheine_attach_site"/>
</dbReference>
<keyword evidence="3 8" id="KW-0436">Ligase</keyword>
<dbReference type="Proteomes" id="UP000030143">
    <property type="component" value="Unassembled WGS sequence"/>
</dbReference>
<dbReference type="SUPFAM" id="SSF47336">
    <property type="entry name" value="ACP-like"/>
    <property type="match status" value="1"/>
</dbReference>
<sequence>MQPSLYVPTNWVPTTSAHKLDRKTLRNAVAKLSDGQLKGYSLREDGRRVPDTVSEKKVQELWHRILKISKEEIRSEDNFFQMGGDSISAMKMAATLRMKTFPSPSWIFSRFGNGYDRLSLKPFELLDNTLEISGIVGEISRQYPIPSEFIEDVYSTSPLQEGMMALSMLNPKSYILRRVLRLGPNLDVARFKSAWELAAEKNPILRTRFVPTPDAGFVQVVVKGSIDWRRAADLKQYLERDQAEGMVYGAAPVRYGLTEDGYFIWTAHHAVYDGWSLPLIISQVQSAYEHGKCPDSTPFNTFVKHLQTTDNQSSQSFWAEQLSGPRPSAFPQLPSLSYRPSVKGKLQHEIPVPHLADSTILRTTILQAAWGLVLSRYADSDHIVFGMTLSGSNGPVSGIDTMIGPTITTVPMRMKFPPALTVSEFLAQVQQQSTKMTPHEHFGVQNIASISSDCARGIEFQNLFVIQPVSDATEIGDLFPGVEEVELPLEDFESYPLVVECFVADDKITIETRHDENALSTWQVQTIMHHFEHILKQVTQTNAQEAQVASVDLVGAYDLEQIMQWNKQYPETVDSTVPAIFAEQILQQPEALAVDAWDGRLTYAELDHLSTTLARHLVYVPEALVPLCFDKSRWAVVAQMAVMKAGGACVNLDPAHPQSRLETIVKDAKATAVVVTEDFILSLKGLTHELPTISPQNVVYVLFTSGSTGKPKGIVIEHGSLCSSSKAHRTRWGICPGTRLLQFAAYTFDCNWAFLTPTVAALLPADNLPSLKTLVLGGEASTRNTIAKWHSVLDLIVCYGPAECSVYCSGAPPAIATSNPADLGAAIGSLYWIAHPQDSNRLTPLGCIGELLLQGLTVARGYLYDAEKTSQAFVSNPIWAPLSGSRFYRTGDLVRYNEDGTIRFVGRKDTQVKVRGQRVELGEIEHAIRLAMPTLAHTTVGAVQDPSRPRQIVVAFLHYSNRSGPIEVKDMSDKLQEELVTLQQSLG</sequence>
<dbReference type="STRING" id="27334.A0A0A2JXU9"/>
<evidence type="ECO:0000256" key="4">
    <source>
        <dbReference type="ARBA" id="ARBA00029454"/>
    </source>
</evidence>
<feature type="domain" description="AMP-dependent synthetase/ligase" evidence="5">
    <location>
        <begin position="581"/>
        <end position="758"/>
    </location>
</feature>
<dbReference type="GO" id="GO:0031177">
    <property type="term" value="F:phosphopantetheine binding"/>
    <property type="evidence" value="ECO:0007669"/>
    <property type="project" value="TreeGrafter"/>
</dbReference>
<dbReference type="Gene3D" id="3.40.50.12780">
    <property type="entry name" value="N-terminal domain of ligase-like"/>
    <property type="match status" value="1"/>
</dbReference>
<dbReference type="GO" id="GO:0016874">
    <property type="term" value="F:ligase activity"/>
    <property type="evidence" value="ECO:0007669"/>
    <property type="project" value="UniProtKB-KW"/>
</dbReference>
<keyword evidence="9" id="KW-1185">Reference proteome</keyword>
<dbReference type="GO" id="GO:0005737">
    <property type="term" value="C:cytoplasm"/>
    <property type="evidence" value="ECO:0007669"/>
    <property type="project" value="TreeGrafter"/>
</dbReference>
<dbReference type="GO" id="GO:0043041">
    <property type="term" value="P:amino acid activation for nonribosomal peptide biosynthetic process"/>
    <property type="evidence" value="ECO:0007669"/>
    <property type="project" value="TreeGrafter"/>
</dbReference>
<evidence type="ECO:0000259" key="5">
    <source>
        <dbReference type="Pfam" id="PF00501"/>
    </source>
</evidence>